<evidence type="ECO:0000313" key="3">
    <source>
        <dbReference type="Proteomes" id="UP000053411"/>
    </source>
</evidence>
<proteinExistence type="predicted"/>
<gene>
    <name evidence="2" type="ORF">Z520_12266</name>
</gene>
<reference evidence="2 3" key="1">
    <citation type="submission" date="2015-01" db="EMBL/GenBank/DDBJ databases">
        <title>The Genome Sequence of Fonsecaea multimorphosa CBS 102226.</title>
        <authorList>
            <consortium name="The Broad Institute Genomics Platform"/>
            <person name="Cuomo C."/>
            <person name="de Hoog S."/>
            <person name="Gorbushina A."/>
            <person name="Stielow B."/>
            <person name="Teixiera M."/>
            <person name="Abouelleil A."/>
            <person name="Chapman S.B."/>
            <person name="Priest M."/>
            <person name="Young S.K."/>
            <person name="Wortman J."/>
            <person name="Nusbaum C."/>
            <person name="Birren B."/>
        </authorList>
    </citation>
    <scope>NUCLEOTIDE SEQUENCE [LARGE SCALE GENOMIC DNA]</scope>
    <source>
        <strain evidence="2 3">CBS 102226</strain>
    </source>
</reference>
<evidence type="ECO:0000256" key="1">
    <source>
        <dbReference type="SAM" id="MobiDB-lite"/>
    </source>
</evidence>
<sequence>MVLEDTPGPLGFPGAQSSSEYQMAEAPPCDTIEPSLIMRQGPPFPPIPSLTNLSLDGFLEPLEPATDQVASPEIISLESASSQAMSLGSTSSQAISLEHATDQVASPEIISLGSASPEVISLGSASSQAISLESASPESGPSESDLQETRQLTTTVRARRGEKRRAPDEIDPQRRQAYLDAAREFLKEDDPLPHGTKYLAQLRQLIDWLISDKDLPEEAFQLLTCSLNPHERMTMRFWETSLNPNRRKMWTFWHYPDCRGRPIDDEECVRGKYSLLPKAKLPKPRRLRRFGKFAKPVQETFHCPKGNVHILQQHKDCHRHRVRLDQPEDEEKTLWCLLVWPECDQDPLGGPCCKVIPCAPSDMPLIGIRLWALAGPCDEHMQLSGHDCDHDCSDRSKWQHGDPEDDRLADEPPPSIPSPRQDGPAAMLLPFFTGYILP</sequence>
<protein>
    <submittedName>
        <fullName evidence="2">Uncharacterized protein</fullName>
    </submittedName>
</protein>
<dbReference type="VEuPathDB" id="FungiDB:Z520_12266"/>
<dbReference type="AlphaFoldDB" id="A0A0D2GR98"/>
<feature type="region of interest" description="Disordered" evidence="1">
    <location>
        <begin position="394"/>
        <end position="425"/>
    </location>
</feature>
<dbReference type="Proteomes" id="UP000053411">
    <property type="component" value="Unassembled WGS sequence"/>
</dbReference>
<feature type="region of interest" description="Disordered" evidence="1">
    <location>
        <begin position="131"/>
        <end position="170"/>
    </location>
</feature>
<name>A0A0D2GR98_9EURO</name>
<dbReference type="EMBL" id="KN848112">
    <property type="protein sequence ID" value="KIX92050.1"/>
    <property type="molecule type" value="Genomic_DNA"/>
</dbReference>
<evidence type="ECO:0000313" key="2">
    <source>
        <dbReference type="EMBL" id="KIX92050.1"/>
    </source>
</evidence>
<dbReference type="GeneID" id="27718012"/>
<organism evidence="2 3">
    <name type="scientific">Fonsecaea multimorphosa CBS 102226</name>
    <dbReference type="NCBI Taxonomy" id="1442371"/>
    <lineage>
        <taxon>Eukaryota</taxon>
        <taxon>Fungi</taxon>
        <taxon>Dikarya</taxon>
        <taxon>Ascomycota</taxon>
        <taxon>Pezizomycotina</taxon>
        <taxon>Eurotiomycetes</taxon>
        <taxon>Chaetothyriomycetidae</taxon>
        <taxon>Chaetothyriales</taxon>
        <taxon>Herpotrichiellaceae</taxon>
        <taxon>Fonsecaea</taxon>
    </lineage>
</organism>
<dbReference type="OrthoDB" id="10661011at2759"/>
<keyword evidence="3" id="KW-1185">Reference proteome</keyword>
<feature type="compositionally biased region" description="Low complexity" evidence="1">
    <location>
        <begin position="131"/>
        <end position="144"/>
    </location>
</feature>
<dbReference type="RefSeq" id="XP_016626173.1">
    <property type="nucleotide sequence ID" value="XM_016782752.1"/>
</dbReference>
<feature type="region of interest" description="Disordered" evidence="1">
    <location>
        <begin position="1"/>
        <end position="43"/>
    </location>
</feature>
<accession>A0A0D2GR98</accession>